<accession>A0A655VSJ9</accession>
<reference evidence="1 2" key="1">
    <citation type="submission" date="2015-07" db="EMBL/GenBank/DDBJ databases">
        <authorList>
            <consortium name="Pathogen Informatics"/>
        </authorList>
    </citation>
    <scope>NUCLEOTIDE SEQUENCE [LARGE SCALE GENOMIC DNA]</scope>
    <source>
        <strain evidence="1 2">A325</strain>
    </source>
</reference>
<evidence type="ECO:0000313" key="1">
    <source>
        <dbReference type="EMBL" id="CSB75218.1"/>
    </source>
</evidence>
<evidence type="ECO:0000313" key="2">
    <source>
        <dbReference type="Proteomes" id="UP000046067"/>
    </source>
</evidence>
<dbReference type="Proteomes" id="UP000046067">
    <property type="component" value="Unassembled WGS sequence"/>
</dbReference>
<sequence>MVTINHDFIAIHFSDFNWDWTLVCIGEETHTDFKLIHSLEHVCRNTLYQIFVVFAVCIFWCDSNGEFITSHFAFQFTLKACNQVIVTVQVIQRRINSRLVHYHAIFDSQLVSKTCYRVFFNFHNCSREVVSRLPNAGQEKNVADIMKITRRNSITPA</sequence>
<dbReference type="EMBL" id="CWQJ01000004">
    <property type="protein sequence ID" value="CSB75218.1"/>
    <property type="molecule type" value="Genomic_DNA"/>
</dbReference>
<proteinExistence type="predicted"/>
<name>A0A655VSJ9_VIBCL</name>
<dbReference type="AlphaFoldDB" id="A0A655VSJ9"/>
<protein>
    <submittedName>
        <fullName evidence="1">Uncharacterized protein</fullName>
    </submittedName>
</protein>
<organism evidence="1 2">
    <name type="scientific">Vibrio cholerae</name>
    <dbReference type="NCBI Taxonomy" id="666"/>
    <lineage>
        <taxon>Bacteria</taxon>
        <taxon>Pseudomonadati</taxon>
        <taxon>Pseudomonadota</taxon>
        <taxon>Gammaproteobacteria</taxon>
        <taxon>Vibrionales</taxon>
        <taxon>Vibrionaceae</taxon>
        <taxon>Vibrio</taxon>
    </lineage>
</organism>
<gene>
    <name evidence="1" type="ORF">ERS013201_00837</name>
</gene>